<feature type="compositionally biased region" description="Polar residues" evidence="3">
    <location>
        <begin position="517"/>
        <end position="533"/>
    </location>
</feature>
<protein>
    <recommendedName>
        <fullName evidence="4">CCHC-type domain-containing protein</fullName>
    </recommendedName>
</protein>
<keyword evidence="1" id="KW-0862">Zinc</keyword>
<evidence type="ECO:0000256" key="3">
    <source>
        <dbReference type="SAM" id="MobiDB-lite"/>
    </source>
</evidence>
<name>A0AAE0HYX3_9PEZI</name>
<feature type="region of interest" description="Disordered" evidence="3">
    <location>
        <begin position="35"/>
        <end position="60"/>
    </location>
</feature>
<dbReference type="EMBL" id="JAUEDM010000006">
    <property type="protein sequence ID" value="KAK3315435.1"/>
    <property type="molecule type" value="Genomic_DNA"/>
</dbReference>
<keyword evidence="6" id="KW-1185">Reference proteome</keyword>
<gene>
    <name evidence="5" type="ORF">B0H66DRAFT_593998</name>
</gene>
<keyword evidence="2" id="KW-0175">Coiled coil</keyword>
<evidence type="ECO:0000256" key="2">
    <source>
        <dbReference type="SAM" id="Coils"/>
    </source>
</evidence>
<dbReference type="Proteomes" id="UP001283341">
    <property type="component" value="Unassembled WGS sequence"/>
</dbReference>
<dbReference type="SUPFAM" id="SSF57756">
    <property type="entry name" value="Retrovirus zinc finger-like domains"/>
    <property type="match status" value="1"/>
</dbReference>
<dbReference type="SMART" id="SM00343">
    <property type="entry name" value="ZnF_C2HC"/>
    <property type="match status" value="1"/>
</dbReference>
<dbReference type="InterPro" id="IPR001878">
    <property type="entry name" value="Znf_CCHC"/>
</dbReference>
<comment type="caution">
    <text evidence="5">The sequence shown here is derived from an EMBL/GenBank/DDBJ whole genome shotgun (WGS) entry which is preliminary data.</text>
</comment>
<feature type="compositionally biased region" description="Basic and acidic residues" evidence="3">
    <location>
        <begin position="504"/>
        <end position="514"/>
    </location>
</feature>
<feature type="compositionally biased region" description="Polar residues" evidence="3">
    <location>
        <begin position="36"/>
        <end position="51"/>
    </location>
</feature>
<dbReference type="Pfam" id="PF00098">
    <property type="entry name" value="zf-CCHC"/>
    <property type="match status" value="1"/>
</dbReference>
<organism evidence="5 6">
    <name type="scientific">Apodospora peruviana</name>
    <dbReference type="NCBI Taxonomy" id="516989"/>
    <lineage>
        <taxon>Eukaryota</taxon>
        <taxon>Fungi</taxon>
        <taxon>Dikarya</taxon>
        <taxon>Ascomycota</taxon>
        <taxon>Pezizomycotina</taxon>
        <taxon>Sordariomycetes</taxon>
        <taxon>Sordariomycetidae</taxon>
        <taxon>Sordariales</taxon>
        <taxon>Lasiosphaeriaceae</taxon>
        <taxon>Apodospora</taxon>
    </lineage>
</organism>
<reference evidence="5" key="2">
    <citation type="submission" date="2023-06" db="EMBL/GenBank/DDBJ databases">
        <authorList>
            <consortium name="Lawrence Berkeley National Laboratory"/>
            <person name="Haridas S."/>
            <person name="Hensen N."/>
            <person name="Bonometti L."/>
            <person name="Westerberg I."/>
            <person name="Brannstrom I.O."/>
            <person name="Guillou S."/>
            <person name="Cros-Aarteil S."/>
            <person name="Calhoun S."/>
            <person name="Kuo A."/>
            <person name="Mondo S."/>
            <person name="Pangilinan J."/>
            <person name="Riley R."/>
            <person name="Labutti K."/>
            <person name="Andreopoulos B."/>
            <person name="Lipzen A."/>
            <person name="Chen C."/>
            <person name="Yanf M."/>
            <person name="Daum C."/>
            <person name="Ng V."/>
            <person name="Clum A."/>
            <person name="Steindorff A."/>
            <person name="Ohm R."/>
            <person name="Martin F."/>
            <person name="Silar P."/>
            <person name="Natvig D."/>
            <person name="Lalanne C."/>
            <person name="Gautier V."/>
            <person name="Ament-Velasquez S.L."/>
            <person name="Kruys A."/>
            <person name="Hutchinson M.I."/>
            <person name="Powell A.J."/>
            <person name="Barry K."/>
            <person name="Miller A.N."/>
            <person name="Grigoriev I.V."/>
            <person name="Debuchy R."/>
            <person name="Gladieux P."/>
            <person name="Thoren M.H."/>
            <person name="Johannesson H."/>
        </authorList>
    </citation>
    <scope>NUCLEOTIDE SEQUENCE</scope>
    <source>
        <strain evidence="5">CBS 118394</strain>
    </source>
</reference>
<proteinExistence type="predicted"/>
<feature type="coiled-coil region" evidence="2">
    <location>
        <begin position="216"/>
        <end position="243"/>
    </location>
</feature>
<evidence type="ECO:0000313" key="6">
    <source>
        <dbReference type="Proteomes" id="UP001283341"/>
    </source>
</evidence>
<keyword evidence="1" id="KW-0479">Metal-binding</keyword>
<dbReference type="AlphaFoldDB" id="A0AAE0HYX3"/>
<sequence length="533" mass="60203">MAASRDEATIAINEFNATTPSELKLDADTNLRRKSGVTSLPRTGEAYSTTADADGNAQTDDENWTYESYTRRALPHLDSMSGWSAEDIQDDLETKVYKLAEYYGKRTDTPSFPYRSITKDGKDHIHWSGSMDFAVFDKLYNDFPEEMFIEMKARTLMAIALRQQVHQLFQISLKDSDKIEVLKQWIDHLAGPDYHRSVDPDPHQQQSSDAANAQFLQQALDELATCRQELADKDREINDTNSDLALLVREVNLLRRGASPGGQSNHSTNNKDAMKFDPWYKNLKTKLTVNADHFADDKAKCVYIEGRLAGDASNDLFPYLDDTHPDQLNTPIKLLEHLYNNYHDFNADENAKDQYNNLFMQPSSNYQDFQNEFNLLVGHEDDPDCDFHKYARLGGYLARNLRKSYEDKKASSSKTNGTSSRPTMATMEALEAHPLAVVVPMQLDRKGYGTRSSTPSLSDAEMKKLVEEGRCFTCREQGHTSSDCPKKTPRPDRNARISAIIDAQEQHQERKKVTFADTANNGSGSQADSGSEN</sequence>
<evidence type="ECO:0000313" key="5">
    <source>
        <dbReference type="EMBL" id="KAK3315435.1"/>
    </source>
</evidence>
<evidence type="ECO:0000259" key="4">
    <source>
        <dbReference type="PROSITE" id="PS50158"/>
    </source>
</evidence>
<keyword evidence="1" id="KW-0863">Zinc-finger</keyword>
<evidence type="ECO:0000256" key="1">
    <source>
        <dbReference type="PROSITE-ProRule" id="PRU00047"/>
    </source>
</evidence>
<accession>A0AAE0HYX3</accession>
<dbReference type="InterPro" id="IPR036875">
    <property type="entry name" value="Znf_CCHC_sf"/>
</dbReference>
<feature type="region of interest" description="Disordered" evidence="3">
    <location>
        <begin position="503"/>
        <end position="533"/>
    </location>
</feature>
<dbReference type="Gene3D" id="4.10.60.10">
    <property type="entry name" value="Zinc finger, CCHC-type"/>
    <property type="match status" value="1"/>
</dbReference>
<dbReference type="PROSITE" id="PS50158">
    <property type="entry name" value="ZF_CCHC"/>
    <property type="match status" value="1"/>
</dbReference>
<feature type="domain" description="CCHC-type" evidence="4">
    <location>
        <begin position="470"/>
        <end position="486"/>
    </location>
</feature>
<reference evidence="5" key="1">
    <citation type="journal article" date="2023" name="Mol. Phylogenet. Evol.">
        <title>Genome-scale phylogeny and comparative genomics of the fungal order Sordariales.</title>
        <authorList>
            <person name="Hensen N."/>
            <person name="Bonometti L."/>
            <person name="Westerberg I."/>
            <person name="Brannstrom I.O."/>
            <person name="Guillou S."/>
            <person name="Cros-Aarteil S."/>
            <person name="Calhoun S."/>
            <person name="Haridas S."/>
            <person name="Kuo A."/>
            <person name="Mondo S."/>
            <person name="Pangilinan J."/>
            <person name="Riley R."/>
            <person name="LaButti K."/>
            <person name="Andreopoulos B."/>
            <person name="Lipzen A."/>
            <person name="Chen C."/>
            <person name="Yan M."/>
            <person name="Daum C."/>
            <person name="Ng V."/>
            <person name="Clum A."/>
            <person name="Steindorff A."/>
            <person name="Ohm R.A."/>
            <person name="Martin F."/>
            <person name="Silar P."/>
            <person name="Natvig D.O."/>
            <person name="Lalanne C."/>
            <person name="Gautier V."/>
            <person name="Ament-Velasquez S.L."/>
            <person name="Kruys A."/>
            <person name="Hutchinson M.I."/>
            <person name="Powell A.J."/>
            <person name="Barry K."/>
            <person name="Miller A.N."/>
            <person name="Grigoriev I.V."/>
            <person name="Debuchy R."/>
            <person name="Gladieux P."/>
            <person name="Hiltunen Thoren M."/>
            <person name="Johannesson H."/>
        </authorList>
    </citation>
    <scope>NUCLEOTIDE SEQUENCE</scope>
    <source>
        <strain evidence="5">CBS 118394</strain>
    </source>
</reference>
<dbReference type="GO" id="GO:0003676">
    <property type="term" value="F:nucleic acid binding"/>
    <property type="evidence" value="ECO:0007669"/>
    <property type="project" value="InterPro"/>
</dbReference>
<dbReference type="GO" id="GO:0008270">
    <property type="term" value="F:zinc ion binding"/>
    <property type="evidence" value="ECO:0007669"/>
    <property type="project" value="UniProtKB-KW"/>
</dbReference>